<dbReference type="CDD" id="cd06472">
    <property type="entry name" value="ACD_ScHsp26_like"/>
    <property type="match status" value="1"/>
</dbReference>
<name>A0A8B8NPF7_9MYRT</name>
<dbReference type="InterPro" id="IPR008978">
    <property type="entry name" value="HSP20-like_chaperone"/>
</dbReference>
<keyword evidence="5" id="KW-1185">Reference proteome</keyword>
<evidence type="ECO:0000259" key="4">
    <source>
        <dbReference type="PROSITE" id="PS01031"/>
    </source>
</evidence>
<dbReference type="InterPro" id="IPR031107">
    <property type="entry name" value="Small_HSP"/>
</dbReference>
<dbReference type="SUPFAM" id="SSF49764">
    <property type="entry name" value="HSP20-like chaperones"/>
    <property type="match status" value="1"/>
</dbReference>
<accession>A0A8B8NPF7</accession>
<comment type="similarity">
    <text evidence="2 3">Belongs to the small heat shock protein (HSP20) family.</text>
</comment>
<dbReference type="RefSeq" id="XP_030524391.1">
    <property type="nucleotide sequence ID" value="XM_030668531.2"/>
</dbReference>
<evidence type="ECO:0000256" key="2">
    <source>
        <dbReference type="PROSITE-ProRule" id="PRU00285"/>
    </source>
</evidence>
<evidence type="ECO:0000256" key="1">
    <source>
        <dbReference type="ARBA" id="ARBA00023016"/>
    </source>
</evidence>
<evidence type="ECO:0000313" key="6">
    <source>
        <dbReference type="RefSeq" id="XP_030524391.1"/>
    </source>
</evidence>
<feature type="domain" description="SHSP" evidence="4">
    <location>
        <begin position="83"/>
        <end position="171"/>
    </location>
</feature>
<dbReference type="GeneID" id="115736704"/>
<sequence>MSFIPSWYGGRRSDAFDHYAFDPCAFDLWYPFQGFPFPSSSLSASSFPQAFWEDPASVDTRIDWRETPEAYVSSFPQTFWENSAFGIGDTKIDWRETPEAHVMKADLSGLKKEEVKVRIEDERVLQICGERKVERGSGKFMRSFRLPENARVDQVKASMEKGVLTVIIPKV</sequence>
<dbReference type="Pfam" id="PF00011">
    <property type="entry name" value="HSP20"/>
    <property type="match status" value="1"/>
</dbReference>
<dbReference type="PROSITE" id="PS01031">
    <property type="entry name" value="SHSP"/>
    <property type="match status" value="1"/>
</dbReference>
<evidence type="ECO:0000256" key="3">
    <source>
        <dbReference type="RuleBase" id="RU003616"/>
    </source>
</evidence>
<proteinExistence type="inferred from homology"/>
<gene>
    <name evidence="6" type="primary">LOC115736704</name>
</gene>
<dbReference type="KEGG" id="rarg:115736704"/>
<dbReference type="AlphaFoldDB" id="A0A8B8NPF7"/>
<dbReference type="OrthoDB" id="1431247at2759"/>
<organism evidence="5 6">
    <name type="scientific">Rhodamnia argentea</name>
    <dbReference type="NCBI Taxonomy" id="178133"/>
    <lineage>
        <taxon>Eukaryota</taxon>
        <taxon>Viridiplantae</taxon>
        <taxon>Streptophyta</taxon>
        <taxon>Embryophyta</taxon>
        <taxon>Tracheophyta</taxon>
        <taxon>Spermatophyta</taxon>
        <taxon>Magnoliopsida</taxon>
        <taxon>eudicotyledons</taxon>
        <taxon>Gunneridae</taxon>
        <taxon>Pentapetalae</taxon>
        <taxon>rosids</taxon>
        <taxon>malvids</taxon>
        <taxon>Myrtales</taxon>
        <taxon>Myrtaceae</taxon>
        <taxon>Myrtoideae</taxon>
        <taxon>Myrteae</taxon>
        <taxon>Australasian group</taxon>
        <taxon>Rhodamnia</taxon>
    </lineage>
</organism>
<reference evidence="6" key="1">
    <citation type="submission" date="2025-08" db="UniProtKB">
        <authorList>
            <consortium name="RefSeq"/>
        </authorList>
    </citation>
    <scope>IDENTIFICATION</scope>
    <source>
        <tissue evidence="6">Leaf</tissue>
    </source>
</reference>
<dbReference type="InterPro" id="IPR002068">
    <property type="entry name" value="A-crystallin/Hsp20_dom"/>
</dbReference>
<dbReference type="Proteomes" id="UP000827889">
    <property type="component" value="Chromosome 8"/>
</dbReference>
<dbReference type="PANTHER" id="PTHR11527">
    <property type="entry name" value="HEAT-SHOCK PROTEIN 20 FAMILY MEMBER"/>
    <property type="match status" value="1"/>
</dbReference>
<evidence type="ECO:0000313" key="5">
    <source>
        <dbReference type="Proteomes" id="UP000827889"/>
    </source>
</evidence>
<protein>
    <submittedName>
        <fullName evidence="6">18.1 kDa class I heat shock protein-like</fullName>
    </submittedName>
</protein>
<keyword evidence="1" id="KW-0346">Stress response</keyword>
<dbReference type="Gene3D" id="2.60.40.790">
    <property type="match status" value="1"/>
</dbReference>